<dbReference type="RefSeq" id="WP_068954572.1">
    <property type="nucleotide sequence ID" value="NZ_LGLV01000008.1"/>
</dbReference>
<gene>
    <name evidence="1" type="ORF">ADU59_13055</name>
</gene>
<dbReference type="InterPro" id="IPR023214">
    <property type="entry name" value="HAD_sf"/>
</dbReference>
<dbReference type="SFLD" id="SFLDG01129">
    <property type="entry name" value="C1.5:_HAD__Beta-PGM__Phosphata"/>
    <property type="match status" value="1"/>
</dbReference>
<sequence length="226" mass="24014">MSVPIYPGRSFGAFLFDMDGTLLDSIAVADRVWSAWALRHNVDVEALLSVVHGRKAIETITRLGLPGVDPAEEVKLLTAAEVADVAGIQPIAGAGNFLASLPMDRWAIVTSAPRELAIVRLRAAGFRTPPLLITGEDVQNGKPAPDCFLLAAERLGQRIEDCLVFEDAAAGIKAAEAAGASIIVISATHKAKLETRHATAENYSALQVEVTPSGLLRVSNKSRPEE</sequence>
<dbReference type="InterPro" id="IPR006439">
    <property type="entry name" value="HAD-SF_hydro_IA"/>
</dbReference>
<dbReference type="Pfam" id="PF00702">
    <property type="entry name" value="Hydrolase"/>
    <property type="match status" value="1"/>
</dbReference>
<reference evidence="1 2" key="1">
    <citation type="journal article" date="2016" name="Syst. Appl. Microbiol.">
        <title>Pararhizobium polonicum sp. nov. isolated from tumors on stone fruit rootstocks.</title>
        <authorList>
            <person name="Pulawska J."/>
            <person name="Kuzmanovic N."/>
            <person name="Willems A."/>
            <person name="Pothier J.F."/>
        </authorList>
    </citation>
    <scope>NUCLEOTIDE SEQUENCE [LARGE SCALE GENOMIC DNA]</scope>
    <source>
        <strain evidence="1 2">F5.1</strain>
    </source>
</reference>
<dbReference type="GO" id="GO:0050308">
    <property type="term" value="F:sugar-phosphatase activity"/>
    <property type="evidence" value="ECO:0007669"/>
    <property type="project" value="TreeGrafter"/>
</dbReference>
<dbReference type="SUPFAM" id="SSF56784">
    <property type="entry name" value="HAD-like"/>
    <property type="match status" value="1"/>
</dbReference>
<dbReference type="AlphaFoldDB" id="A0A1C7P0M3"/>
<comment type="caution">
    <text evidence="1">The sequence shown here is derived from an EMBL/GenBank/DDBJ whole genome shotgun (WGS) entry which is preliminary data.</text>
</comment>
<dbReference type="EMBL" id="LGLV01000008">
    <property type="protein sequence ID" value="OBZ94758.1"/>
    <property type="molecule type" value="Genomic_DNA"/>
</dbReference>
<dbReference type="InterPro" id="IPR036412">
    <property type="entry name" value="HAD-like_sf"/>
</dbReference>
<dbReference type="Gene3D" id="1.10.150.240">
    <property type="entry name" value="Putative phosphatase, domain 2"/>
    <property type="match status" value="1"/>
</dbReference>
<organism evidence="1 2">
    <name type="scientific">Pararhizobium polonicum</name>
    <dbReference type="NCBI Taxonomy" id="1612624"/>
    <lineage>
        <taxon>Bacteria</taxon>
        <taxon>Pseudomonadati</taxon>
        <taxon>Pseudomonadota</taxon>
        <taxon>Alphaproteobacteria</taxon>
        <taxon>Hyphomicrobiales</taxon>
        <taxon>Rhizobiaceae</taxon>
        <taxon>Rhizobium/Agrobacterium group</taxon>
        <taxon>Pararhizobium</taxon>
    </lineage>
</organism>
<evidence type="ECO:0000313" key="2">
    <source>
        <dbReference type="Proteomes" id="UP000093111"/>
    </source>
</evidence>
<dbReference type="InterPro" id="IPR023198">
    <property type="entry name" value="PGP-like_dom2"/>
</dbReference>
<dbReference type="Gene3D" id="3.40.50.1000">
    <property type="entry name" value="HAD superfamily/HAD-like"/>
    <property type="match status" value="1"/>
</dbReference>
<dbReference type="STRING" id="1612624.ADU59_13055"/>
<dbReference type="SFLD" id="SFLDS00003">
    <property type="entry name" value="Haloacid_Dehalogenase"/>
    <property type="match status" value="1"/>
</dbReference>
<protein>
    <submittedName>
        <fullName evidence="1">Glycerol-3-phosphatase</fullName>
    </submittedName>
</protein>
<keyword evidence="2" id="KW-1185">Reference proteome</keyword>
<dbReference type="OrthoDB" id="9800058at2"/>
<dbReference type="PATRIC" id="fig|1612624.7.peg.4515"/>
<dbReference type="InterPro" id="IPR051806">
    <property type="entry name" value="HAD-like_SPP"/>
</dbReference>
<dbReference type="PANTHER" id="PTHR43481:SF4">
    <property type="entry name" value="GLYCEROL-1-PHOSPHATE PHOSPHOHYDROLASE 1-RELATED"/>
    <property type="match status" value="1"/>
</dbReference>
<accession>A0A1C7P0M3</accession>
<name>A0A1C7P0M3_9HYPH</name>
<evidence type="ECO:0000313" key="1">
    <source>
        <dbReference type="EMBL" id="OBZ94758.1"/>
    </source>
</evidence>
<proteinExistence type="predicted"/>
<dbReference type="NCBIfam" id="TIGR01509">
    <property type="entry name" value="HAD-SF-IA-v3"/>
    <property type="match status" value="1"/>
</dbReference>
<dbReference type="PANTHER" id="PTHR43481">
    <property type="entry name" value="FRUCTOSE-1-PHOSPHATE PHOSPHATASE"/>
    <property type="match status" value="1"/>
</dbReference>
<dbReference type="Proteomes" id="UP000093111">
    <property type="component" value="Unassembled WGS sequence"/>
</dbReference>